<accession>A0A2H3ISL9</accession>
<sequence length="610" mass="66326">MRGDERPERVSGDRVRGRTPYGVPCLTRGSFSGGMMYWEIIRGGSLYATMAQDRADDAASADSRAPAADGQDPSLGDAASARARGLPLQRRLRRTATRALTDPAPRLSAPRFSQMPMQSKCTLDRRPDPALDRLGAKEHLHRTLVDTILFREVWSCQKFWIINYMVPSPLPKRCNKLCCAYMNWHENGDMVYPYTALGRRHYCTKKGTYSADCECDEDDERAAATCHAGACGTTPSSLSKRDARMHTAHEPLDLPSRRLRESCVLTLAEYFDLAEIALVNGSKPRCTVNTPALSDESLGPTWRATTDGACSFSQRYAIAPTLYEGSTGERQVPGRAHGICAPFGLGRMPAARARMHPTRTAGDSTPRGRTGAVCAGAPGASETTQRPRSPPLGAGVRMWVVRGRRTAAEGVRTPEKGPLPPWRQSLPKPGMFRPRAGVLPRHQPARSSSAPPMCQAGLEQLWWEKCLAGSVVADEVQIARLGCGGRAGMHRENSGLEKVQDGGILAGRSRRADVADRERGTESGIWAANLGRPVFRLPSTTMPSDLGRCGADALVSVHTSGLCALRALLCSSLYAACSACVSVAWHIQPVHGKTTNEYAQLQAKPRARWQ</sequence>
<name>A0A2H3ISL9_WOLCO</name>
<feature type="region of interest" description="Disordered" evidence="1">
    <location>
        <begin position="1"/>
        <end position="24"/>
    </location>
</feature>
<feature type="region of interest" description="Disordered" evidence="1">
    <location>
        <begin position="356"/>
        <end position="393"/>
    </location>
</feature>
<evidence type="ECO:0000313" key="3">
    <source>
        <dbReference type="Proteomes" id="UP000218811"/>
    </source>
</evidence>
<feature type="region of interest" description="Disordered" evidence="1">
    <location>
        <begin position="408"/>
        <end position="429"/>
    </location>
</feature>
<keyword evidence="3" id="KW-1185">Reference proteome</keyword>
<proteinExistence type="predicted"/>
<organism evidence="2 3">
    <name type="scientific">Wolfiporia cocos (strain MD-104)</name>
    <name type="common">Brown rot fungus</name>
    <dbReference type="NCBI Taxonomy" id="742152"/>
    <lineage>
        <taxon>Eukaryota</taxon>
        <taxon>Fungi</taxon>
        <taxon>Dikarya</taxon>
        <taxon>Basidiomycota</taxon>
        <taxon>Agaricomycotina</taxon>
        <taxon>Agaricomycetes</taxon>
        <taxon>Polyporales</taxon>
        <taxon>Phaeolaceae</taxon>
        <taxon>Wolfiporia</taxon>
    </lineage>
</organism>
<feature type="region of interest" description="Disordered" evidence="1">
    <location>
        <begin position="57"/>
        <end position="87"/>
    </location>
</feature>
<protein>
    <submittedName>
        <fullName evidence="2">Uncharacterized protein</fullName>
    </submittedName>
</protein>
<evidence type="ECO:0000313" key="2">
    <source>
        <dbReference type="EMBL" id="PCH32982.1"/>
    </source>
</evidence>
<evidence type="ECO:0000256" key="1">
    <source>
        <dbReference type="SAM" id="MobiDB-lite"/>
    </source>
</evidence>
<dbReference type="EMBL" id="KB467831">
    <property type="protein sequence ID" value="PCH32982.1"/>
    <property type="molecule type" value="Genomic_DNA"/>
</dbReference>
<dbReference type="Proteomes" id="UP000218811">
    <property type="component" value="Unassembled WGS sequence"/>
</dbReference>
<gene>
    <name evidence="2" type="ORF">WOLCODRAFT_141440</name>
</gene>
<feature type="compositionally biased region" description="Low complexity" evidence="1">
    <location>
        <begin position="58"/>
        <end position="69"/>
    </location>
</feature>
<feature type="compositionally biased region" description="Basic and acidic residues" evidence="1">
    <location>
        <begin position="1"/>
        <end position="16"/>
    </location>
</feature>
<dbReference type="AlphaFoldDB" id="A0A2H3ISL9"/>
<reference evidence="2 3" key="1">
    <citation type="journal article" date="2012" name="Science">
        <title>The Paleozoic origin of enzymatic lignin decomposition reconstructed from 31 fungal genomes.</title>
        <authorList>
            <person name="Floudas D."/>
            <person name="Binder M."/>
            <person name="Riley R."/>
            <person name="Barry K."/>
            <person name="Blanchette R.A."/>
            <person name="Henrissat B."/>
            <person name="Martinez A.T."/>
            <person name="Otillar R."/>
            <person name="Spatafora J.W."/>
            <person name="Yadav J.S."/>
            <person name="Aerts A."/>
            <person name="Benoit I."/>
            <person name="Boyd A."/>
            <person name="Carlson A."/>
            <person name="Copeland A."/>
            <person name="Coutinho P.M."/>
            <person name="de Vries R.P."/>
            <person name="Ferreira P."/>
            <person name="Findley K."/>
            <person name="Foster B."/>
            <person name="Gaskell J."/>
            <person name="Glotzer D."/>
            <person name="Gorecki P."/>
            <person name="Heitman J."/>
            <person name="Hesse C."/>
            <person name="Hori C."/>
            <person name="Igarashi K."/>
            <person name="Jurgens J.A."/>
            <person name="Kallen N."/>
            <person name="Kersten P."/>
            <person name="Kohler A."/>
            <person name="Kuees U."/>
            <person name="Kumar T.K.A."/>
            <person name="Kuo A."/>
            <person name="LaButti K."/>
            <person name="Larrondo L.F."/>
            <person name="Lindquist E."/>
            <person name="Ling A."/>
            <person name="Lombard V."/>
            <person name="Lucas S."/>
            <person name="Lundell T."/>
            <person name="Martin R."/>
            <person name="McLaughlin D.J."/>
            <person name="Morgenstern I."/>
            <person name="Morin E."/>
            <person name="Murat C."/>
            <person name="Nagy L.G."/>
            <person name="Nolan M."/>
            <person name="Ohm R.A."/>
            <person name="Patyshakuliyeva A."/>
            <person name="Rokas A."/>
            <person name="Ruiz-Duenas F.J."/>
            <person name="Sabat G."/>
            <person name="Salamov A."/>
            <person name="Samejima M."/>
            <person name="Schmutz J."/>
            <person name="Slot J.C."/>
            <person name="St John F."/>
            <person name="Stenlid J."/>
            <person name="Sun H."/>
            <person name="Sun S."/>
            <person name="Syed K."/>
            <person name="Tsang A."/>
            <person name="Wiebenga A."/>
            <person name="Young D."/>
            <person name="Pisabarro A."/>
            <person name="Eastwood D.C."/>
            <person name="Martin F."/>
            <person name="Cullen D."/>
            <person name="Grigoriev I.V."/>
            <person name="Hibbett D.S."/>
        </authorList>
    </citation>
    <scope>NUCLEOTIDE SEQUENCE [LARGE SCALE GENOMIC DNA]</scope>
    <source>
        <strain evidence="2 3">MD-104</strain>
    </source>
</reference>